<evidence type="ECO:0000313" key="1">
    <source>
        <dbReference type="EMBL" id="KIK05531.1"/>
    </source>
</evidence>
<reference evidence="1 2" key="1">
    <citation type="submission" date="2014-04" db="EMBL/GenBank/DDBJ databases">
        <authorList>
            <consortium name="DOE Joint Genome Institute"/>
            <person name="Kuo A."/>
            <person name="Kohler A."/>
            <person name="Nagy L.G."/>
            <person name="Floudas D."/>
            <person name="Copeland A."/>
            <person name="Barry K.W."/>
            <person name="Cichocki N."/>
            <person name="Veneault-Fourrey C."/>
            <person name="LaButti K."/>
            <person name="Lindquist E.A."/>
            <person name="Lipzen A."/>
            <person name="Lundell T."/>
            <person name="Morin E."/>
            <person name="Murat C."/>
            <person name="Sun H."/>
            <person name="Tunlid A."/>
            <person name="Henrissat B."/>
            <person name="Grigoriev I.V."/>
            <person name="Hibbett D.S."/>
            <person name="Martin F."/>
            <person name="Nordberg H.P."/>
            <person name="Cantor M.N."/>
            <person name="Hua S.X."/>
        </authorList>
    </citation>
    <scope>NUCLEOTIDE SEQUENCE [LARGE SCALE GENOMIC DNA]</scope>
    <source>
        <strain evidence="1 2">LaAM-08-1</strain>
    </source>
</reference>
<gene>
    <name evidence="1" type="ORF">K443DRAFT_344207</name>
</gene>
<proteinExistence type="predicted"/>
<accession>A0A0C9XKJ4</accession>
<sequence>MLYQLLATSMHRLLMDFNSSNQTLSPAPPRHTPAKSMALSMDYDGRRVRMQSACTDVARVDVD</sequence>
<keyword evidence="2" id="KW-1185">Reference proteome</keyword>
<organism evidence="1 2">
    <name type="scientific">Laccaria amethystina LaAM-08-1</name>
    <dbReference type="NCBI Taxonomy" id="1095629"/>
    <lineage>
        <taxon>Eukaryota</taxon>
        <taxon>Fungi</taxon>
        <taxon>Dikarya</taxon>
        <taxon>Basidiomycota</taxon>
        <taxon>Agaricomycotina</taxon>
        <taxon>Agaricomycetes</taxon>
        <taxon>Agaricomycetidae</taxon>
        <taxon>Agaricales</taxon>
        <taxon>Agaricineae</taxon>
        <taxon>Hydnangiaceae</taxon>
        <taxon>Laccaria</taxon>
    </lineage>
</organism>
<protein>
    <submittedName>
        <fullName evidence="1">Uncharacterized protein</fullName>
    </submittedName>
</protein>
<dbReference type="HOGENOM" id="CLU_2886142_0_0_1"/>
<name>A0A0C9XKJ4_9AGAR</name>
<dbReference type="Proteomes" id="UP000054477">
    <property type="component" value="Unassembled WGS sequence"/>
</dbReference>
<evidence type="ECO:0000313" key="2">
    <source>
        <dbReference type="Proteomes" id="UP000054477"/>
    </source>
</evidence>
<dbReference type="EMBL" id="KN838559">
    <property type="protein sequence ID" value="KIK05531.1"/>
    <property type="molecule type" value="Genomic_DNA"/>
</dbReference>
<dbReference type="AlphaFoldDB" id="A0A0C9XKJ4"/>
<reference evidence="2" key="2">
    <citation type="submission" date="2015-01" db="EMBL/GenBank/DDBJ databases">
        <title>Evolutionary Origins and Diversification of the Mycorrhizal Mutualists.</title>
        <authorList>
            <consortium name="DOE Joint Genome Institute"/>
            <consortium name="Mycorrhizal Genomics Consortium"/>
            <person name="Kohler A."/>
            <person name="Kuo A."/>
            <person name="Nagy L.G."/>
            <person name="Floudas D."/>
            <person name="Copeland A."/>
            <person name="Barry K.W."/>
            <person name="Cichocki N."/>
            <person name="Veneault-Fourrey C."/>
            <person name="LaButti K."/>
            <person name="Lindquist E.A."/>
            <person name="Lipzen A."/>
            <person name="Lundell T."/>
            <person name="Morin E."/>
            <person name="Murat C."/>
            <person name="Riley R."/>
            <person name="Ohm R."/>
            <person name="Sun H."/>
            <person name="Tunlid A."/>
            <person name="Henrissat B."/>
            <person name="Grigoriev I.V."/>
            <person name="Hibbett D.S."/>
            <person name="Martin F."/>
        </authorList>
    </citation>
    <scope>NUCLEOTIDE SEQUENCE [LARGE SCALE GENOMIC DNA]</scope>
    <source>
        <strain evidence="2">LaAM-08-1</strain>
    </source>
</reference>